<dbReference type="PANTHER" id="PTHR24559">
    <property type="entry name" value="TRANSPOSON TY3-I GAG-POL POLYPROTEIN"/>
    <property type="match status" value="1"/>
</dbReference>
<sequence length="157" mass="18125">MTFITDSGSFCYKRLMDKIFKDRISHDLEVYVDDMVIKLAIGEQHCEVLRKYKLKLNLEKCSFGYAGRFLGFMLTRRRIEVNLKKCKAVINMRSPRNVKESRIASPLLLLYPDSSPHHQPSFLNRNPTNDSTLLHSLLYVHASTLQPSCYPSIIEGT</sequence>
<keyword evidence="2" id="KW-1185">Reference proteome</keyword>
<dbReference type="SUPFAM" id="SSF56672">
    <property type="entry name" value="DNA/RNA polymerases"/>
    <property type="match status" value="1"/>
</dbReference>
<dbReference type="EMBL" id="QJKJ01001258">
    <property type="protein sequence ID" value="RDY08523.1"/>
    <property type="molecule type" value="Genomic_DNA"/>
</dbReference>
<dbReference type="InterPro" id="IPR053134">
    <property type="entry name" value="RNA-dir_DNA_polymerase"/>
</dbReference>
<name>A0A371I0G6_MUCPR</name>
<evidence type="ECO:0000313" key="1">
    <source>
        <dbReference type="EMBL" id="RDY08523.1"/>
    </source>
</evidence>
<dbReference type="OrthoDB" id="101614at2759"/>
<comment type="caution">
    <text evidence="1">The sequence shown here is derived from an EMBL/GenBank/DDBJ whole genome shotgun (WGS) entry which is preliminary data.</text>
</comment>
<dbReference type="AlphaFoldDB" id="A0A371I0G6"/>
<dbReference type="PANTHER" id="PTHR24559:SF444">
    <property type="entry name" value="REVERSE TRANSCRIPTASE DOMAIN-CONTAINING PROTEIN"/>
    <property type="match status" value="1"/>
</dbReference>
<feature type="non-terminal residue" evidence="1">
    <location>
        <position position="1"/>
    </location>
</feature>
<dbReference type="Gene3D" id="3.30.70.270">
    <property type="match status" value="1"/>
</dbReference>
<dbReference type="InterPro" id="IPR043502">
    <property type="entry name" value="DNA/RNA_pol_sf"/>
</dbReference>
<dbReference type="InterPro" id="IPR043128">
    <property type="entry name" value="Rev_trsase/Diguanyl_cyclase"/>
</dbReference>
<evidence type="ECO:0000313" key="2">
    <source>
        <dbReference type="Proteomes" id="UP000257109"/>
    </source>
</evidence>
<proteinExistence type="predicted"/>
<protein>
    <submittedName>
        <fullName evidence="1">Retrovirus-related Pol polyprotein from transposon opus</fullName>
    </submittedName>
</protein>
<accession>A0A371I0G6</accession>
<organism evidence="1 2">
    <name type="scientific">Mucuna pruriens</name>
    <name type="common">Velvet bean</name>
    <name type="synonym">Dolichos pruriens</name>
    <dbReference type="NCBI Taxonomy" id="157652"/>
    <lineage>
        <taxon>Eukaryota</taxon>
        <taxon>Viridiplantae</taxon>
        <taxon>Streptophyta</taxon>
        <taxon>Embryophyta</taxon>
        <taxon>Tracheophyta</taxon>
        <taxon>Spermatophyta</taxon>
        <taxon>Magnoliopsida</taxon>
        <taxon>eudicotyledons</taxon>
        <taxon>Gunneridae</taxon>
        <taxon>Pentapetalae</taxon>
        <taxon>rosids</taxon>
        <taxon>fabids</taxon>
        <taxon>Fabales</taxon>
        <taxon>Fabaceae</taxon>
        <taxon>Papilionoideae</taxon>
        <taxon>50 kb inversion clade</taxon>
        <taxon>NPAAA clade</taxon>
        <taxon>indigoferoid/millettioid clade</taxon>
        <taxon>Phaseoleae</taxon>
        <taxon>Mucuna</taxon>
    </lineage>
</organism>
<dbReference type="Proteomes" id="UP000257109">
    <property type="component" value="Unassembled WGS sequence"/>
</dbReference>
<reference evidence="1" key="1">
    <citation type="submission" date="2018-05" db="EMBL/GenBank/DDBJ databases">
        <title>Draft genome of Mucuna pruriens seed.</title>
        <authorList>
            <person name="Nnadi N.E."/>
            <person name="Vos R."/>
            <person name="Hasami M.H."/>
            <person name="Devisetty U.K."/>
            <person name="Aguiy J.C."/>
        </authorList>
    </citation>
    <scope>NUCLEOTIDE SEQUENCE [LARGE SCALE GENOMIC DNA]</scope>
    <source>
        <strain evidence="1">JCA_2017</strain>
    </source>
</reference>
<gene>
    <name evidence="1" type="primary">pol</name>
    <name evidence="1" type="ORF">CR513_07240</name>
</gene>